<dbReference type="Pfam" id="PF00654">
    <property type="entry name" value="Voltage_CLC"/>
    <property type="match status" value="1"/>
</dbReference>
<dbReference type="InterPro" id="IPR000644">
    <property type="entry name" value="CBS_dom"/>
</dbReference>
<reference evidence="13 14" key="1">
    <citation type="submission" date="2014-06" db="EMBL/GenBank/DDBJ databases">
        <authorList>
            <person name="Swart Estienne"/>
        </authorList>
    </citation>
    <scope>NUCLEOTIDE SEQUENCE [LARGE SCALE GENOMIC DNA]</scope>
    <source>
        <strain evidence="13 14">130c</strain>
    </source>
</reference>
<dbReference type="GO" id="GO:0016020">
    <property type="term" value="C:membrane"/>
    <property type="evidence" value="ECO:0007669"/>
    <property type="project" value="UniProtKB-SubCell"/>
</dbReference>
<dbReference type="GO" id="GO:0005254">
    <property type="term" value="F:chloride channel activity"/>
    <property type="evidence" value="ECO:0007669"/>
    <property type="project" value="UniProtKB-UniRule"/>
</dbReference>
<comment type="similarity">
    <text evidence="11">Belongs to the chloride channel (TC 2.A.49) family.</text>
</comment>
<feature type="transmembrane region" description="Helical" evidence="11">
    <location>
        <begin position="429"/>
        <end position="451"/>
    </location>
</feature>
<feature type="transmembrane region" description="Helical" evidence="11">
    <location>
        <begin position="46"/>
        <end position="67"/>
    </location>
</feature>
<dbReference type="SUPFAM" id="SSF54631">
    <property type="entry name" value="CBS-domain pair"/>
    <property type="match status" value="1"/>
</dbReference>
<evidence type="ECO:0000256" key="9">
    <source>
        <dbReference type="ARBA" id="ARBA00023214"/>
    </source>
</evidence>
<feature type="transmembrane region" description="Helical" evidence="11">
    <location>
        <begin position="227"/>
        <end position="252"/>
    </location>
</feature>
<dbReference type="Gene3D" id="1.10.3080.10">
    <property type="entry name" value="Clc chloride channel"/>
    <property type="match status" value="1"/>
</dbReference>
<dbReference type="AlphaFoldDB" id="A0A078A2K5"/>
<evidence type="ECO:0000256" key="4">
    <source>
        <dbReference type="ARBA" id="ARBA00022737"/>
    </source>
</evidence>
<keyword evidence="5 11" id="KW-1133">Transmembrane helix</keyword>
<evidence type="ECO:0000256" key="1">
    <source>
        <dbReference type="ARBA" id="ARBA00004141"/>
    </source>
</evidence>
<organism evidence="13 14">
    <name type="scientific">Stylonychia lemnae</name>
    <name type="common">Ciliate</name>
    <dbReference type="NCBI Taxonomy" id="5949"/>
    <lineage>
        <taxon>Eukaryota</taxon>
        <taxon>Sar</taxon>
        <taxon>Alveolata</taxon>
        <taxon>Ciliophora</taxon>
        <taxon>Intramacronucleata</taxon>
        <taxon>Spirotrichea</taxon>
        <taxon>Stichotrichia</taxon>
        <taxon>Sporadotrichida</taxon>
        <taxon>Oxytrichidae</taxon>
        <taxon>Stylonychinae</taxon>
        <taxon>Stylonychia</taxon>
    </lineage>
</organism>
<evidence type="ECO:0000256" key="3">
    <source>
        <dbReference type="ARBA" id="ARBA00022692"/>
    </source>
</evidence>
<dbReference type="InterPro" id="IPR046342">
    <property type="entry name" value="CBS_dom_sf"/>
</dbReference>
<feature type="transmembrane region" description="Helical" evidence="11">
    <location>
        <begin position="463"/>
        <end position="487"/>
    </location>
</feature>
<dbReference type="Gene3D" id="3.10.580.10">
    <property type="entry name" value="CBS-domain"/>
    <property type="match status" value="2"/>
</dbReference>
<dbReference type="Pfam" id="PF00571">
    <property type="entry name" value="CBS"/>
    <property type="match status" value="2"/>
</dbReference>
<sequence length="764" mass="85762">MRSRTLAIYPRPDQEFKKRESLDFQLQRSAIYKTRPHGKLIHFYKWLSYFLCGAITGIVCYGWEWLVEEFVKLKWKATQPVLLDDSIGLGYLVYIGISILFGAAASLLTLYLEPLAAGGGTTEMMGYFNGVNYPGVFSVKTLIVKIFGLMFAIAAGLCIGKEGVLAHIGSIIGYLLIYAPFGFMKYFRNNEDKRDMAAAGTAAGVAAAFGSPIGGTMFAYEVAAPTVFWSFELTWVLFFTSAVSCFFVNILASLVEGKGFGEITNSGVIKFGSYINDKYQLYDLISFGIMGVIGGVLGAIFCFVNYTMGKLRKKYLTSNLRKFGETMFYVIVTGTLMYFAPLLVQDECYDVDVTNPTSEDYNEISKKFQRYLCPDGKYSPLGTALFNPLGSVFKIFMNGDTQFGFGSLALYLIIWYPMTIFSYGTNIPAGLFVSGILIGCGYGRLFGLFVSSYITSNVKPSSYAVVGAASILSGYARHTFSLAIIMMESTENIDLFIPIVFAIMVGYVVGGVFQKSIYINAVRFKNIPFLIETIPQGSSHIRAEDMMKAPVSMFHFKAPVKEVAEVLSKTSYNGFPVINTAKKLIGIISRDYLMVLLKNKVFAGEFRKDDYSNFNSSQRHSLNSEYVKEKKTLSRQTLDGLDKDSRKKLILSHIDNEEDEDVDIDLHDIKDSLPVTWEDFNHKFNDAPPSFNEVKDVCDQNMDKKMDLRCYMEHSPHFVQPQDSAQKVLDVFRLHHLRYLPVVDKDQVIGIITRQDLFTYMSII</sequence>
<dbReference type="InterPro" id="IPR014743">
    <property type="entry name" value="Cl-channel_core"/>
</dbReference>
<feature type="transmembrane region" description="Helical" evidence="11">
    <location>
        <begin position="88"/>
        <end position="112"/>
    </location>
</feature>
<evidence type="ECO:0000256" key="11">
    <source>
        <dbReference type="RuleBase" id="RU361221"/>
    </source>
</evidence>
<dbReference type="PANTHER" id="PTHR11689:SF136">
    <property type="entry name" value="H(+)_CL(-) EXCHANGE TRANSPORTER 7"/>
    <property type="match status" value="1"/>
</dbReference>
<feature type="transmembrane region" description="Helical" evidence="11">
    <location>
        <begin position="403"/>
        <end position="423"/>
    </location>
</feature>
<dbReference type="SMART" id="SM00116">
    <property type="entry name" value="CBS"/>
    <property type="match status" value="2"/>
</dbReference>
<keyword evidence="6 11" id="KW-0406">Ion transport</keyword>
<evidence type="ECO:0000256" key="8">
    <source>
        <dbReference type="ARBA" id="ARBA00023136"/>
    </source>
</evidence>
<keyword evidence="8 11" id="KW-0472">Membrane</keyword>
<dbReference type="Proteomes" id="UP000039865">
    <property type="component" value="Unassembled WGS sequence"/>
</dbReference>
<keyword evidence="3 11" id="KW-0812">Transmembrane</keyword>
<dbReference type="InterPro" id="IPR051280">
    <property type="entry name" value="Cl-channel/antiporter"/>
</dbReference>
<feature type="transmembrane region" description="Helical" evidence="11">
    <location>
        <begin position="132"/>
        <end position="157"/>
    </location>
</feature>
<feature type="domain" description="CBS" evidence="12">
    <location>
        <begin position="546"/>
        <end position="604"/>
    </location>
</feature>
<keyword evidence="9 11" id="KW-0868">Chloride</keyword>
<evidence type="ECO:0000256" key="10">
    <source>
        <dbReference type="PROSITE-ProRule" id="PRU00703"/>
    </source>
</evidence>
<name>A0A078A2K5_STYLE</name>
<dbReference type="InterPro" id="IPR001807">
    <property type="entry name" value="ClC"/>
</dbReference>
<dbReference type="OrthoDB" id="428525at2759"/>
<feature type="transmembrane region" description="Helical" evidence="11">
    <location>
        <begin position="493"/>
        <end position="513"/>
    </location>
</feature>
<dbReference type="InParanoid" id="A0A078A2K5"/>
<dbReference type="PANTHER" id="PTHR11689">
    <property type="entry name" value="CHLORIDE CHANNEL PROTEIN CLC FAMILY MEMBER"/>
    <property type="match status" value="1"/>
</dbReference>
<evidence type="ECO:0000256" key="2">
    <source>
        <dbReference type="ARBA" id="ARBA00022448"/>
    </source>
</evidence>
<gene>
    <name evidence="13" type="primary">Contig3907.g175</name>
    <name evidence="13" type="ORF">STYLEM_3999</name>
</gene>
<feature type="transmembrane region" description="Helical" evidence="11">
    <location>
        <begin position="164"/>
        <end position="184"/>
    </location>
</feature>
<dbReference type="EMBL" id="CCKQ01003875">
    <property type="protein sequence ID" value="CDW75014.1"/>
    <property type="molecule type" value="Genomic_DNA"/>
</dbReference>
<dbReference type="SUPFAM" id="SSF81340">
    <property type="entry name" value="Clc chloride channel"/>
    <property type="match status" value="1"/>
</dbReference>
<protein>
    <recommendedName>
        <fullName evidence="11">Chloride channel protein</fullName>
    </recommendedName>
</protein>
<feature type="transmembrane region" description="Helical" evidence="11">
    <location>
        <begin position="196"/>
        <end position="220"/>
    </location>
</feature>
<evidence type="ECO:0000313" key="14">
    <source>
        <dbReference type="Proteomes" id="UP000039865"/>
    </source>
</evidence>
<evidence type="ECO:0000256" key="5">
    <source>
        <dbReference type="ARBA" id="ARBA00022989"/>
    </source>
</evidence>
<keyword evidence="2 11" id="KW-0813">Transport</keyword>
<keyword evidence="7 10" id="KW-0129">CBS domain</keyword>
<evidence type="ECO:0000313" key="13">
    <source>
        <dbReference type="EMBL" id="CDW75014.1"/>
    </source>
</evidence>
<feature type="transmembrane region" description="Helical" evidence="11">
    <location>
        <begin position="284"/>
        <end position="306"/>
    </location>
</feature>
<dbReference type="PROSITE" id="PS51371">
    <property type="entry name" value="CBS"/>
    <property type="match status" value="2"/>
</dbReference>
<dbReference type="OMA" id="KCDHNGF"/>
<proteinExistence type="inferred from homology"/>
<keyword evidence="14" id="KW-1185">Reference proteome</keyword>
<accession>A0A078A2K5</accession>
<evidence type="ECO:0000256" key="6">
    <source>
        <dbReference type="ARBA" id="ARBA00023065"/>
    </source>
</evidence>
<evidence type="ECO:0000256" key="7">
    <source>
        <dbReference type="ARBA" id="ARBA00023122"/>
    </source>
</evidence>
<dbReference type="PRINTS" id="PR00762">
    <property type="entry name" value="CLCHANNEL"/>
</dbReference>
<feature type="transmembrane region" description="Helical" evidence="11">
    <location>
        <begin position="327"/>
        <end position="344"/>
    </location>
</feature>
<comment type="subcellular location">
    <subcellularLocation>
        <location evidence="1 11">Membrane</location>
        <topology evidence="1 11">Multi-pass membrane protein</topology>
    </subcellularLocation>
</comment>
<keyword evidence="4" id="KW-0677">Repeat</keyword>
<evidence type="ECO:0000259" key="12">
    <source>
        <dbReference type="PROSITE" id="PS51371"/>
    </source>
</evidence>
<feature type="domain" description="CBS" evidence="12">
    <location>
        <begin position="712"/>
        <end position="764"/>
    </location>
</feature>